<dbReference type="Proteomes" id="UP001470230">
    <property type="component" value="Unassembled WGS sequence"/>
</dbReference>
<comment type="catalytic activity">
    <reaction evidence="1">
        <text>Hydrolysis of terminal, non-reducing beta-D-glucosyl residues with release of beta-D-glucose.</text>
        <dbReference type="EC" id="3.2.1.21"/>
    </reaction>
</comment>
<evidence type="ECO:0000313" key="9">
    <source>
        <dbReference type="EMBL" id="KAK8891627.1"/>
    </source>
</evidence>
<proteinExistence type="inferred from homology"/>
<evidence type="ECO:0000256" key="6">
    <source>
        <dbReference type="ARBA" id="ARBA00023295"/>
    </source>
</evidence>
<dbReference type="EC" id="3.2.1.21" evidence="3"/>
<dbReference type="EMBL" id="JAPFFF010000004">
    <property type="protein sequence ID" value="KAK8891627.1"/>
    <property type="molecule type" value="Genomic_DNA"/>
</dbReference>
<evidence type="ECO:0000256" key="5">
    <source>
        <dbReference type="ARBA" id="ARBA00022801"/>
    </source>
</evidence>
<comment type="caution">
    <text evidence="9">The sequence shown here is derived from an EMBL/GenBank/DDBJ whole genome shotgun (WGS) entry which is preliminary data.</text>
</comment>
<feature type="domain" description="Fibronectin type III-like" evidence="8">
    <location>
        <begin position="710"/>
        <end position="779"/>
    </location>
</feature>
<keyword evidence="4 7" id="KW-0732">Signal</keyword>
<dbReference type="SMART" id="SM01217">
    <property type="entry name" value="Fn3_like"/>
    <property type="match status" value="1"/>
</dbReference>
<evidence type="ECO:0000259" key="8">
    <source>
        <dbReference type="SMART" id="SM01217"/>
    </source>
</evidence>
<evidence type="ECO:0000313" key="10">
    <source>
        <dbReference type="Proteomes" id="UP001470230"/>
    </source>
</evidence>
<feature type="chain" id="PRO_5046616999" description="beta-glucosidase" evidence="7">
    <location>
        <begin position="17"/>
        <end position="793"/>
    </location>
</feature>
<dbReference type="Gene3D" id="2.60.40.10">
    <property type="entry name" value="Immunoglobulins"/>
    <property type="match status" value="1"/>
</dbReference>
<name>A0ABR2KL55_9EUKA</name>
<evidence type="ECO:0000256" key="2">
    <source>
        <dbReference type="ARBA" id="ARBA00005336"/>
    </source>
</evidence>
<organism evidence="9 10">
    <name type="scientific">Tritrichomonas musculus</name>
    <dbReference type="NCBI Taxonomy" id="1915356"/>
    <lineage>
        <taxon>Eukaryota</taxon>
        <taxon>Metamonada</taxon>
        <taxon>Parabasalia</taxon>
        <taxon>Tritrichomonadida</taxon>
        <taxon>Tritrichomonadidae</taxon>
        <taxon>Tritrichomonas</taxon>
    </lineage>
</organism>
<dbReference type="InterPro" id="IPR001764">
    <property type="entry name" value="Glyco_hydro_3_N"/>
</dbReference>
<reference evidence="9 10" key="1">
    <citation type="submission" date="2024-04" db="EMBL/GenBank/DDBJ databases">
        <title>Tritrichomonas musculus Genome.</title>
        <authorList>
            <person name="Alves-Ferreira E."/>
            <person name="Grigg M."/>
            <person name="Lorenzi H."/>
            <person name="Galac M."/>
        </authorList>
    </citation>
    <scope>NUCLEOTIDE SEQUENCE [LARGE SCALE GENOMIC DNA]</scope>
    <source>
        <strain evidence="9 10">EAF2021</strain>
    </source>
</reference>
<dbReference type="InterPro" id="IPR026891">
    <property type="entry name" value="Fn3-like"/>
</dbReference>
<gene>
    <name evidence="9" type="ORF">M9Y10_028845</name>
</gene>
<keyword evidence="10" id="KW-1185">Reference proteome</keyword>
<evidence type="ECO:0000256" key="7">
    <source>
        <dbReference type="SAM" id="SignalP"/>
    </source>
</evidence>
<keyword evidence="5" id="KW-0378">Hydrolase</keyword>
<dbReference type="InterPro" id="IPR051915">
    <property type="entry name" value="Cellulose_Degrad_GH3"/>
</dbReference>
<dbReference type="SUPFAM" id="SSF51445">
    <property type="entry name" value="(Trans)glycosidases"/>
    <property type="match status" value="1"/>
</dbReference>
<dbReference type="Pfam" id="PF01915">
    <property type="entry name" value="Glyco_hydro_3_C"/>
    <property type="match status" value="1"/>
</dbReference>
<evidence type="ECO:0000256" key="4">
    <source>
        <dbReference type="ARBA" id="ARBA00022729"/>
    </source>
</evidence>
<accession>A0ABR2KL55</accession>
<dbReference type="Gene3D" id="3.40.50.1700">
    <property type="entry name" value="Glycoside hydrolase family 3 C-terminal domain"/>
    <property type="match status" value="1"/>
</dbReference>
<protein>
    <recommendedName>
        <fullName evidence="3">beta-glucosidase</fullName>
        <ecNumber evidence="3">3.2.1.21</ecNumber>
    </recommendedName>
</protein>
<feature type="signal peptide" evidence="7">
    <location>
        <begin position="1"/>
        <end position="16"/>
    </location>
</feature>
<dbReference type="InterPro" id="IPR017853">
    <property type="entry name" value="GH"/>
</dbReference>
<comment type="similarity">
    <text evidence="2">Belongs to the glycosyl hydrolase 3 family.</text>
</comment>
<dbReference type="PRINTS" id="PR00133">
    <property type="entry name" value="GLHYDRLASE3"/>
</dbReference>
<dbReference type="PANTHER" id="PTHR30620">
    <property type="entry name" value="PERIPLASMIC BETA-GLUCOSIDASE-RELATED"/>
    <property type="match status" value="1"/>
</dbReference>
<dbReference type="PANTHER" id="PTHR30620:SF16">
    <property type="entry name" value="LYSOSOMAL BETA GLUCOSIDASE"/>
    <property type="match status" value="1"/>
</dbReference>
<dbReference type="InterPro" id="IPR036962">
    <property type="entry name" value="Glyco_hydro_3_N_sf"/>
</dbReference>
<dbReference type="InterPro" id="IPR036881">
    <property type="entry name" value="Glyco_hydro_3_C_sf"/>
</dbReference>
<dbReference type="Gene3D" id="3.20.20.300">
    <property type="entry name" value="Glycoside hydrolase, family 3, N-terminal domain"/>
    <property type="match status" value="1"/>
</dbReference>
<dbReference type="Pfam" id="PF14310">
    <property type="entry name" value="Fn3-like"/>
    <property type="match status" value="1"/>
</dbReference>
<dbReference type="InterPro" id="IPR002772">
    <property type="entry name" value="Glyco_hydro_3_C"/>
</dbReference>
<keyword evidence="6" id="KW-0326">Glycosidase</keyword>
<evidence type="ECO:0000256" key="3">
    <source>
        <dbReference type="ARBA" id="ARBA00012744"/>
    </source>
</evidence>
<dbReference type="SUPFAM" id="SSF52279">
    <property type="entry name" value="Beta-D-glucan exohydrolase, C-terminal domain"/>
    <property type="match status" value="1"/>
</dbReference>
<dbReference type="Pfam" id="PF00933">
    <property type="entry name" value="Glyco_hydro_3"/>
    <property type="match status" value="1"/>
</dbReference>
<evidence type="ECO:0000256" key="1">
    <source>
        <dbReference type="ARBA" id="ARBA00000448"/>
    </source>
</evidence>
<sequence>MLSLFSLFLSFIVSKQIPLYRDPTAPINDRVQDLMDRMTVEEIVGQLHQVDGHFDFITPMQTQNPGSLFSLLSFTAGHVIQLARETRLGIPVLMGIDAIHGHAFWPGATVFPTQLGAAQSWDDKIIEQMGNITAFEMRYTGPAWAFSPVLCISRDPRWGRIGETFGEDPYVIGRLAKALINGLQGNNGQGVTSDPDHVAACAKHFAGYSETEGGEDASEADLSFRKMNSFFLPPFEKVARETNVATFMAGYQAIEGVPMTLNKLYLKEVLRERYGYNGFVVSDYNNIGYLISNQKVVSNYEEGAKKALEAGLDMSMAVPDFYQALLNDVGNKTIDMKIVNESCRRILELKFKLGLFEDDRYPNVTLANQRNGSPYNRNQALIASRESVVLVKNGKKKGSDQPFLPLNENELTNIAVIGPNADNPLSQNGDWSLGTGQIDFFGQHPRNCSITYVDGITRRFLHNETFINNNLKSNRIRNSEKTVRYEMGCGIEPSETADLEAALTAVKESDVSVVVIGDRLIYYGEMRPTATLELMGGQLEMLRKIIETGKEFVLVVMSYKPVIIPDDILEAASAVFIQFSPGMLGGQALADLLFGDYSPSGRLTISIPRHAGQLPVFYNKIRSAHQNNYADFTSKPLFAFGYGLGYSDIEYVSASLKKGNSPYEGIKYSKFSSPSYKKNYKRRNVLDFSFNDVIDVVVTLKNNGKFRQAEVVQTYIHDNFTSATWSDIELKGYERVELEPGEQKEITISIPVSECSIVNAKGERVVEPGDFQVRVGKASDNILFNLDFTVSDE</sequence>
<dbReference type="InterPro" id="IPR013783">
    <property type="entry name" value="Ig-like_fold"/>
</dbReference>